<dbReference type="CDD" id="cd06260">
    <property type="entry name" value="DUF820-like"/>
    <property type="match status" value="1"/>
</dbReference>
<proteinExistence type="predicted"/>
<keyword evidence="2" id="KW-0540">Nuclease</keyword>
<dbReference type="Gene3D" id="3.90.1570.10">
    <property type="entry name" value="tt1808, chain A"/>
    <property type="match status" value="1"/>
</dbReference>
<dbReference type="GO" id="GO:0004519">
    <property type="term" value="F:endonuclease activity"/>
    <property type="evidence" value="ECO:0007669"/>
    <property type="project" value="UniProtKB-KW"/>
</dbReference>
<dbReference type="PANTHER" id="PTHR36558:SF1">
    <property type="entry name" value="RESTRICTION ENDONUCLEASE DOMAIN-CONTAINING PROTEIN-RELATED"/>
    <property type="match status" value="1"/>
</dbReference>
<reference evidence="2 3" key="1">
    <citation type="submission" date="2017-08" db="EMBL/GenBank/DDBJ databases">
        <title>Virgibacillus indicus sp. nov. and Virgibacillus profoundi sp. nov, two moderately halophilic bacteria isolated from marine sediment by using the Microfluidic Streak Plate.</title>
        <authorList>
            <person name="Xu B."/>
            <person name="Hu B."/>
            <person name="Wang J."/>
            <person name="Zhu Y."/>
            <person name="Huang L."/>
            <person name="Du W."/>
            <person name="Huang Y."/>
        </authorList>
    </citation>
    <scope>NUCLEOTIDE SEQUENCE [LARGE SCALE GENOMIC DNA]</scope>
    <source>
        <strain evidence="2 3">IO3-P2-C2</strain>
    </source>
</reference>
<name>A0A265N7G5_9BACI</name>
<dbReference type="OrthoDB" id="9808428at2"/>
<keyword evidence="3" id="KW-1185">Reference proteome</keyword>
<feature type="domain" description="Putative restriction endonuclease" evidence="1">
    <location>
        <begin position="12"/>
        <end position="181"/>
    </location>
</feature>
<dbReference type="PANTHER" id="PTHR36558">
    <property type="entry name" value="GLR1098 PROTEIN"/>
    <property type="match status" value="1"/>
</dbReference>
<protein>
    <submittedName>
        <fullName evidence="2">Endonuclease</fullName>
    </submittedName>
</protein>
<evidence type="ECO:0000313" key="3">
    <source>
        <dbReference type="Proteomes" id="UP000216498"/>
    </source>
</evidence>
<dbReference type="Pfam" id="PF05685">
    <property type="entry name" value="Uma2"/>
    <property type="match status" value="1"/>
</dbReference>
<dbReference type="SUPFAM" id="SSF52980">
    <property type="entry name" value="Restriction endonuclease-like"/>
    <property type="match status" value="1"/>
</dbReference>
<keyword evidence="2" id="KW-0255">Endonuclease</keyword>
<organism evidence="2 3">
    <name type="scientific">Virgibacillus indicus</name>
    <dbReference type="NCBI Taxonomy" id="2024554"/>
    <lineage>
        <taxon>Bacteria</taxon>
        <taxon>Bacillati</taxon>
        <taxon>Bacillota</taxon>
        <taxon>Bacilli</taxon>
        <taxon>Bacillales</taxon>
        <taxon>Bacillaceae</taxon>
        <taxon>Virgibacillus</taxon>
    </lineage>
</organism>
<evidence type="ECO:0000313" key="2">
    <source>
        <dbReference type="EMBL" id="OZU87414.1"/>
    </source>
</evidence>
<dbReference type="RefSeq" id="WP_094886987.1">
    <property type="nucleotide sequence ID" value="NZ_NPMS01000010.1"/>
</dbReference>
<dbReference type="AlphaFoldDB" id="A0A265N7G5"/>
<comment type="caution">
    <text evidence="2">The sequence shown here is derived from an EMBL/GenBank/DDBJ whole genome shotgun (WGS) entry which is preliminary data.</text>
</comment>
<dbReference type="InterPro" id="IPR011335">
    <property type="entry name" value="Restrct_endonuc-II-like"/>
</dbReference>
<evidence type="ECO:0000259" key="1">
    <source>
        <dbReference type="Pfam" id="PF05685"/>
    </source>
</evidence>
<gene>
    <name evidence="2" type="ORF">CIL03_16470</name>
</gene>
<accession>A0A265N7G5</accession>
<dbReference type="InterPro" id="IPR008538">
    <property type="entry name" value="Uma2"/>
</dbReference>
<dbReference type="InterPro" id="IPR012296">
    <property type="entry name" value="Nuclease_put_TT1808"/>
</dbReference>
<dbReference type="Proteomes" id="UP000216498">
    <property type="component" value="Unassembled WGS sequence"/>
</dbReference>
<sequence>MTQLDKNKNYTLEEFFDLVKEEERAELYEGVPVFMSPASFEHEGVIANIIGEFSSGLKGNSCQVFGSNIQVIFPFKDEKKGKDDVTVLPDISIVCDKSKLRNKRCYGAPNLVVEVLSPSTARNDRLLKRHYYEKAGVEEYLIIDYLNRNIEKYVLHGDSYQLEDVYSSENQTFTSTVFPNVIFSIDDIFSFLD</sequence>
<keyword evidence="2" id="KW-0378">Hydrolase</keyword>
<dbReference type="EMBL" id="NPMS01000010">
    <property type="protein sequence ID" value="OZU87414.1"/>
    <property type="molecule type" value="Genomic_DNA"/>
</dbReference>